<reference evidence="2" key="2">
    <citation type="journal article" date="2021" name="Genome Biol. Evol.">
        <title>Developing a high-quality reference genome for a parasitic bivalve with doubly uniparental inheritance (Bivalvia: Unionida).</title>
        <authorList>
            <person name="Smith C.H."/>
        </authorList>
    </citation>
    <scope>NUCLEOTIDE SEQUENCE</scope>
    <source>
        <strain evidence="2">CHS0354</strain>
        <tissue evidence="2">Mantle</tissue>
    </source>
</reference>
<organism evidence="2 3">
    <name type="scientific">Potamilus streckersoni</name>
    <dbReference type="NCBI Taxonomy" id="2493646"/>
    <lineage>
        <taxon>Eukaryota</taxon>
        <taxon>Metazoa</taxon>
        <taxon>Spiralia</taxon>
        <taxon>Lophotrochozoa</taxon>
        <taxon>Mollusca</taxon>
        <taxon>Bivalvia</taxon>
        <taxon>Autobranchia</taxon>
        <taxon>Heteroconchia</taxon>
        <taxon>Palaeoheterodonta</taxon>
        <taxon>Unionida</taxon>
        <taxon>Unionoidea</taxon>
        <taxon>Unionidae</taxon>
        <taxon>Ambleminae</taxon>
        <taxon>Lampsilini</taxon>
        <taxon>Potamilus</taxon>
    </lineage>
</organism>
<comment type="caution">
    <text evidence="2">The sequence shown here is derived from an EMBL/GenBank/DDBJ whole genome shotgun (WGS) entry which is preliminary data.</text>
</comment>
<dbReference type="AlphaFoldDB" id="A0AAE0WEE1"/>
<dbReference type="Pfam" id="PF08709">
    <property type="entry name" value="Ins145_P3_rec"/>
    <property type="match status" value="1"/>
</dbReference>
<dbReference type="Proteomes" id="UP001195483">
    <property type="component" value="Unassembled WGS sequence"/>
</dbReference>
<protein>
    <recommendedName>
        <fullName evidence="1">Inositol 1,4,5-trisphosphate/ryanodine receptor domain-containing protein</fullName>
    </recommendedName>
</protein>
<dbReference type="InterPro" id="IPR014821">
    <property type="entry name" value="Ins145_P3_rcpt"/>
</dbReference>
<feature type="domain" description="Inositol 1,4,5-trisphosphate/ryanodine receptor" evidence="1">
    <location>
        <begin position="39"/>
        <end position="140"/>
    </location>
</feature>
<keyword evidence="3" id="KW-1185">Reference proteome</keyword>
<evidence type="ECO:0000259" key="1">
    <source>
        <dbReference type="Pfam" id="PF08709"/>
    </source>
</evidence>
<evidence type="ECO:0000313" key="2">
    <source>
        <dbReference type="EMBL" id="KAK3610320.1"/>
    </source>
</evidence>
<accession>A0AAE0WEE1</accession>
<gene>
    <name evidence="2" type="ORF">CHS0354_029790</name>
</gene>
<reference evidence="2" key="1">
    <citation type="journal article" date="2021" name="Genome Biol. Evol.">
        <title>A High-Quality Reference Genome for a Parasitic Bivalve with Doubly Uniparental Inheritance (Bivalvia: Unionida).</title>
        <authorList>
            <person name="Smith C.H."/>
        </authorList>
    </citation>
    <scope>NUCLEOTIDE SEQUENCE</scope>
    <source>
        <strain evidence="2">CHS0354</strain>
    </source>
</reference>
<dbReference type="PANTHER" id="PTHR13715">
    <property type="entry name" value="RYANODINE RECEPTOR AND IP3 RECEPTOR"/>
    <property type="match status" value="1"/>
</dbReference>
<dbReference type="InterPro" id="IPR015925">
    <property type="entry name" value="Ryanodine_IP3_receptor"/>
</dbReference>
<dbReference type="GO" id="GO:0006816">
    <property type="term" value="P:calcium ion transport"/>
    <property type="evidence" value="ECO:0007669"/>
    <property type="project" value="InterPro"/>
</dbReference>
<dbReference type="Gene3D" id="2.80.10.50">
    <property type="match status" value="1"/>
</dbReference>
<dbReference type="PANTHER" id="PTHR13715:SF99">
    <property type="entry name" value="INOSITOL 1,4,5-TRISPHOSPHATE RECEPTOR-LIKE PROTEIN A"/>
    <property type="match status" value="1"/>
</dbReference>
<name>A0AAE0WEE1_9BIVA</name>
<dbReference type="EMBL" id="JAEAOA010001777">
    <property type="protein sequence ID" value="KAK3610320.1"/>
    <property type="molecule type" value="Genomic_DNA"/>
</dbReference>
<evidence type="ECO:0000313" key="3">
    <source>
        <dbReference type="Proteomes" id="UP001195483"/>
    </source>
</evidence>
<proteinExistence type="predicted"/>
<reference evidence="2" key="3">
    <citation type="submission" date="2023-05" db="EMBL/GenBank/DDBJ databases">
        <authorList>
            <person name="Smith C.H."/>
        </authorList>
    </citation>
    <scope>NUCLEOTIDE SEQUENCE</scope>
    <source>
        <strain evidence="2">CHS0354</strain>
        <tissue evidence="2">Mantle</tissue>
    </source>
</reference>
<sequence length="187" mass="21597">MVKLKEEGNGTRIEKTPQHWYKSFHDKAYVDIVIAVTVAMPLQHTFTNKYIHMCTSQTSQVDKNNMMIMLQEYNAKNAQFRILPQYKVKSEGEVVQIYDQIVFESIKSPGHFFHASAPFQIDHMTLGSEVNLGVERSGFTLIRFQKESLEPDVYVRGGSIIRLFHKELEAYMVAEGLFDEEVTEDAR</sequence>